<evidence type="ECO:0000256" key="2">
    <source>
        <dbReference type="ARBA" id="ARBA00009127"/>
    </source>
</evidence>
<protein>
    <submittedName>
        <fullName evidence="5">BmYellow-e protein</fullName>
    </submittedName>
</protein>
<dbReference type="Gene3D" id="2.120.10.30">
    <property type="entry name" value="TolB, C-terminal domain"/>
    <property type="match status" value="1"/>
</dbReference>
<keyword evidence="4" id="KW-0732">Signal</keyword>
<dbReference type="InterPro" id="IPR017996">
    <property type="entry name" value="MRJP/yellow-related"/>
</dbReference>
<dbReference type="AlphaFoldDB" id="A0A0L7L4P1"/>
<evidence type="ECO:0000256" key="1">
    <source>
        <dbReference type="ARBA" id="ARBA00004613"/>
    </source>
</evidence>
<name>A0A0L7L4P1_OPEBR</name>
<comment type="subcellular location">
    <subcellularLocation>
        <location evidence="1">Secreted</location>
    </subcellularLocation>
</comment>
<dbReference type="Proteomes" id="UP000037510">
    <property type="component" value="Unassembled WGS sequence"/>
</dbReference>
<keyword evidence="3" id="KW-0964">Secreted</keyword>
<evidence type="ECO:0000313" key="6">
    <source>
        <dbReference type="Proteomes" id="UP000037510"/>
    </source>
</evidence>
<dbReference type="Pfam" id="PF03022">
    <property type="entry name" value="MRJP"/>
    <property type="match status" value="1"/>
</dbReference>
<sequence>MERKPTASTADLTQYACSSYLKQFAQLPLMILMVYSTTCATLEVVNQWSLLQFDFPPDPVLLEKFKPENTVPTGLEIGWDKIYLGIPRLRAGVPATLAAGRGDINCTGLISVYRIRADRCNRLWVLDAGVITSLDDFRRVCPPKILIFDMATDRLVRSVYFPRELLRPSSLLTNLVLDDTRSSSSHLSATCDNIFAYISDTVAPGIIVYDGRRDNAWRVTHASMYPDPDLGEYDIGGEKFTLMDGIVGLAHSPAQGMLYYQPLATDRLFSVSTAVLASGPPAEGTDLPVNLVGRKSSQGLGVAVDPRDDTIIFSPMTETAIAAWNPITNSHKVLAQDPEKLQFCAEVRWAERDNGAVWALSTRFHKYFRRAVSKHEFCAEVRWAERDNGADWALSTRFHKYFRRAVSKHEFCAEVRWAVRDNGADWALSTRFHKDFRRAVFKHDFCAEVRWAERDNGAEWALSTRFHNYFRRAVFKHDVTLARGCCHRYTPIQSQFCAEVRWAARDNGAEWALSTRFHKYFRRAVPKHEVTLARGRWHPYTPIQV</sequence>
<accession>A0A0L7L4P1</accession>
<comment type="caution">
    <text evidence="5">The sequence shown here is derived from an EMBL/GenBank/DDBJ whole genome shotgun (WGS) entry which is preliminary data.</text>
</comment>
<dbReference type="STRING" id="104452.A0A0L7L4P1"/>
<gene>
    <name evidence="5" type="ORF">OBRU01_15631</name>
</gene>
<dbReference type="EMBL" id="JTDY01003055">
    <property type="protein sequence ID" value="KOB70239.1"/>
    <property type="molecule type" value="Genomic_DNA"/>
</dbReference>
<organism evidence="5 6">
    <name type="scientific">Operophtera brumata</name>
    <name type="common">Winter moth</name>
    <name type="synonym">Phalaena brumata</name>
    <dbReference type="NCBI Taxonomy" id="104452"/>
    <lineage>
        <taxon>Eukaryota</taxon>
        <taxon>Metazoa</taxon>
        <taxon>Ecdysozoa</taxon>
        <taxon>Arthropoda</taxon>
        <taxon>Hexapoda</taxon>
        <taxon>Insecta</taxon>
        <taxon>Pterygota</taxon>
        <taxon>Neoptera</taxon>
        <taxon>Endopterygota</taxon>
        <taxon>Lepidoptera</taxon>
        <taxon>Glossata</taxon>
        <taxon>Ditrysia</taxon>
        <taxon>Geometroidea</taxon>
        <taxon>Geometridae</taxon>
        <taxon>Larentiinae</taxon>
        <taxon>Operophtera</taxon>
    </lineage>
</organism>
<dbReference type="PANTHER" id="PTHR10009:SF19">
    <property type="entry name" value="RE55542P"/>
    <property type="match status" value="1"/>
</dbReference>
<dbReference type="PANTHER" id="PTHR10009">
    <property type="entry name" value="PROTEIN YELLOW-RELATED"/>
    <property type="match status" value="1"/>
</dbReference>
<dbReference type="InterPro" id="IPR011042">
    <property type="entry name" value="6-blade_b-propeller_TolB-like"/>
</dbReference>
<comment type="similarity">
    <text evidence="2">Belongs to the major royal jelly protein family.</text>
</comment>
<dbReference type="GO" id="GO:0005576">
    <property type="term" value="C:extracellular region"/>
    <property type="evidence" value="ECO:0007669"/>
    <property type="project" value="UniProtKB-SubCell"/>
</dbReference>
<evidence type="ECO:0000256" key="4">
    <source>
        <dbReference type="ARBA" id="ARBA00022729"/>
    </source>
</evidence>
<reference evidence="5 6" key="1">
    <citation type="journal article" date="2015" name="Genome Biol. Evol.">
        <title>The genome of winter moth (Operophtera brumata) provides a genomic perspective on sexual dimorphism and phenology.</title>
        <authorList>
            <person name="Derks M.F."/>
            <person name="Smit S."/>
            <person name="Salis L."/>
            <person name="Schijlen E."/>
            <person name="Bossers A."/>
            <person name="Mateman C."/>
            <person name="Pijl A.S."/>
            <person name="de Ridder D."/>
            <person name="Groenen M.A."/>
            <person name="Visser M.E."/>
            <person name="Megens H.J."/>
        </authorList>
    </citation>
    <scope>NUCLEOTIDE SEQUENCE [LARGE SCALE GENOMIC DNA]</scope>
    <source>
        <strain evidence="5">WM2013NL</strain>
        <tissue evidence="5">Head and thorax</tissue>
    </source>
</reference>
<dbReference type="SUPFAM" id="SSF101898">
    <property type="entry name" value="NHL repeat"/>
    <property type="match status" value="1"/>
</dbReference>
<evidence type="ECO:0000313" key="5">
    <source>
        <dbReference type="EMBL" id="KOB70239.1"/>
    </source>
</evidence>
<evidence type="ECO:0000256" key="3">
    <source>
        <dbReference type="ARBA" id="ARBA00022525"/>
    </source>
</evidence>
<proteinExistence type="inferred from homology"/>
<keyword evidence="6" id="KW-1185">Reference proteome</keyword>